<dbReference type="InterPro" id="IPR016036">
    <property type="entry name" value="Malonyl_transacylase_ACP-bd"/>
</dbReference>
<dbReference type="Pfam" id="PF08990">
    <property type="entry name" value="Docking"/>
    <property type="match status" value="1"/>
</dbReference>
<dbReference type="PROSITE" id="PS52004">
    <property type="entry name" value="KS3_2"/>
    <property type="match status" value="1"/>
</dbReference>
<dbReference type="SMART" id="SM00827">
    <property type="entry name" value="PKS_AT"/>
    <property type="match status" value="1"/>
</dbReference>
<dbReference type="InterPro" id="IPR016039">
    <property type="entry name" value="Thiolase-like"/>
</dbReference>
<dbReference type="GO" id="GO:0004315">
    <property type="term" value="F:3-oxoacyl-[acyl-carrier-protein] synthase activity"/>
    <property type="evidence" value="ECO:0007669"/>
    <property type="project" value="InterPro"/>
</dbReference>
<feature type="region of interest" description="C-terminal hotdog fold" evidence="9">
    <location>
        <begin position="1087"/>
        <end position="1227"/>
    </location>
</feature>
<dbReference type="SUPFAM" id="SSF52151">
    <property type="entry name" value="FabD/lysophospholipase-like"/>
    <property type="match status" value="1"/>
</dbReference>
<evidence type="ECO:0000256" key="10">
    <source>
        <dbReference type="SAM" id="MobiDB-lite"/>
    </source>
</evidence>
<dbReference type="InterPro" id="IPR020841">
    <property type="entry name" value="PKS_Beta-ketoAc_synthase_dom"/>
</dbReference>
<dbReference type="Pfam" id="PF16197">
    <property type="entry name" value="KAsynt_C_assoc"/>
    <property type="match status" value="1"/>
</dbReference>
<dbReference type="PROSITE" id="PS52019">
    <property type="entry name" value="PKS_MFAS_DH"/>
    <property type="match status" value="1"/>
</dbReference>
<dbReference type="InterPro" id="IPR049551">
    <property type="entry name" value="PKS_DH_C"/>
</dbReference>
<dbReference type="EMBL" id="JAAAHS010000472">
    <property type="protein sequence ID" value="NBE56354.1"/>
    <property type="molecule type" value="Genomic_DNA"/>
</dbReference>
<dbReference type="InterPro" id="IPR014030">
    <property type="entry name" value="Ketoacyl_synth_N"/>
</dbReference>
<evidence type="ECO:0000313" key="14">
    <source>
        <dbReference type="Proteomes" id="UP000598297"/>
    </source>
</evidence>
<dbReference type="Gene3D" id="3.10.129.110">
    <property type="entry name" value="Polyketide synthase dehydratase"/>
    <property type="match status" value="1"/>
</dbReference>
<feature type="domain" description="Ketosynthase family 3 (KS3)" evidence="11">
    <location>
        <begin position="33"/>
        <end position="459"/>
    </location>
</feature>
<feature type="compositionally biased region" description="Low complexity" evidence="10">
    <location>
        <begin position="467"/>
        <end position="478"/>
    </location>
</feature>
<keyword evidence="3" id="KW-0596">Phosphopantetheine</keyword>
<evidence type="ECO:0000256" key="4">
    <source>
        <dbReference type="ARBA" id="ARBA00022553"/>
    </source>
</evidence>
<dbReference type="Pfam" id="PF00109">
    <property type="entry name" value="ketoacyl-synt"/>
    <property type="match status" value="1"/>
</dbReference>
<dbReference type="InterPro" id="IPR050091">
    <property type="entry name" value="PKS_NRPS_Biosynth_Enz"/>
</dbReference>
<accession>A0A964UVU0</accession>
<evidence type="ECO:0000256" key="1">
    <source>
        <dbReference type="ARBA" id="ARBA00001957"/>
    </source>
</evidence>
<gene>
    <name evidence="13" type="ORF">GUY60_33975</name>
</gene>
<dbReference type="InterPro" id="IPR020807">
    <property type="entry name" value="PKS_DH"/>
</dbReference>
<dbReference type="PANTHER" id="PTHR43775:SF51">
    <property type="entry name" value="INACTIVE PHENOLPHTHIOCEROL SYNTHESIS POLYKETIDE SYNTHASE TYPE I PKS1-RELATED"/>
    <property type="match status" value="1"/>
</dbReference>
<keyword evidence="8 13" id="KW-0012">Acyltransferase</keyword>
<dbReference type="Pfam" id="PF00698">
    <property type="entry name" value="Acyl_transf_1"/>
    <property type="match status" value="1"/>
</dbReference>
<dbReference type="SUPFAM" id="SSF55048">
    <property type="entry name" value="Probable ACP-binding domain of malonyl-CoA ACP transacylase"/>
    <property type="match status" value="1"/>
</dbReference>
<keyword evidence="4" id="KW-0597">Phosphoprotein</keyword>
<organism evidence="13 14">
    <name type="scientific">Streptomyces boluensis</name>
    <dbReference type="NCBI Taxonomy" id="1775135"/>
    <lineage>
        <taxon>Bacteria</taxon>
        <taxon>Bacillati</taxon>
        <taxon>Actinomycetota</taxon>
        <taxon>Actinomycetes</taxon>
        <taxon>Kitasatosporales</taxon>
        <taxon>Streptomycetaceae</taxon>
        <taxon>Streptomyces</taxon>
    </lineage>
</organism>
<comment type="pathway">
    <text evidence="2">Antibiotic biosynthesis.</text>
</comment>
<evidence type="ECO:0000313" key="13">
    <source>
        <dbReference type="EMBL" id="NBE56354.1"/>
    </source>
</evidence>
<dbReference type="PANTHER" id="PTHR43775">
    <property type="entry name" value="FATTY ACID SYNTHASE"/>
    <property type="match status" value="1"/>
</dbReference>
<dbReference type="Gene3D" id="3.40.47.10">
    <property type="match status" value="1"/>
</dbReference>
<dbReference type="InterPro" id="IPR016035">
    <property type="entry name" value="Acyl_Trfase/lysoPLipase"/>
</dbReference>
<dbReference type="Pfam" id="PF22953">
    <property type="entry name" value="SpnB_Rossmann"/>
    <property type="match status" value="1"/>
</dbReference>
<dbReference type="SMART" id="SM00825">
    <property type="entry name" value="PKS_KS"/>
    <property type="match status" value="1"/>
</dbReference>
<dbReference type="Proteomes" id="UP000598297">
    <property type="component" value="Unassembled WGS sequence"/>
</dbReference>
<evidence type="ECO:0000256" key="8">
    <source>
        <dbReference type="ARBA" id="ARBA00023315"/>
    </source>
</evidence>
<dbReference type="Pfam" id="PF02801">
    <property type="entry name" value="Ketoacyl-synt_C"/>
    <property type="match status" value="1"/>
</dbReference>
<feature type="non-terminal residue" evidence="13">
    <location>
        <position position="1398"/>
    </location>
</feature>
<dbReference type="Gene3D" id="3.30.70.3290">
    <property type="match status" value="1"/>
</dbReference>
<feature type="domain" description="PKS/mFAS DH" evidence="12">
    <location>
        <begin position="945"/>
        <end position="1227"/>
    </location>
</feature>
<dbReference type="GO" id="GO:0004312">
    <property type="term" value="F:fatty acid synthase activity"/>
    <property type="evidence" value="ECO:0007669"/>
    <property type="project" value="TreeGrafter"/>
</dbReference>
<dbReference type="FunFam" id="3.40.47.10:FF:000019">
    <property type="entry name" value="Polyketide synthase type I"/>
    <property type="match status" value="1"/>
</dbReference>
<feature type="active site" description="Proton acceptor; for dehydratase activity" evidence="9">
    <location>
        <position position="977"/>
    </location>
</feature>
<dbReference type="InterPro" id="IPR018201">
    <property type="entry name" value="Ketoacyl_synth_AS"/>
</dbReference>
<keyword evidence="5" id="KW-0808">Transferase</keyword>
<evidence type="ECO:0000256" key="5">
    <source>
        <dbReference type="ARBA" id="ARBA00022679"/>
    </source>
</evidence>
<dbReference type="InterPro" id="IPR032821">
    <property type="entry name" value="PKS_assoc"/>
</dbReference>
<dbReference type="CDD" id="cd00833">
    <property type="entry name" value="PKS"/>
    <property type="match status" value="1"/>
</dbReference>
<dbReference type="Gene3D" id="3.40.366.10">
    <property type="entry name" value="Malonyl-Coenzyme A Acyl Carrier Protein, domain 2"/>
    <property type="match status" value="1"/>
</dbReference>
<feature type="active site" description="Proton donor; for dehydratase activity" evidence="9">
    <location>
        <position position="1150"/>
    </location>
</feature>
<dbReference type="GO" id="GO:0031177">
    <property type="term" value="F:phosphopantetheine binding"/>
    <property type="evidence" value="ECO:0007669"/>
    <property type="project" value="UniProtKB-ARBA"/>
</dbReference>
<evidence type="ECO:0000256" key="3">
    <source>
        <dbReference type="ARBA" id="ARBA00022450"/>
    </source>
</evidence>
<dbReference type="InterPro" id="IPR055123">
    <property type="entry name" value="SpnB-like_Rossmann"/>
</dbReference>
<name>A0A964UVU0_9ACTN</name>
<comment type="caution">
    <text evidence="13">The sequence shown here is derived from an EMBL/GenBank/DDBJ whole genome shotgun (WGS) entry which is preliminary data.</text>
</comment>
<dbReference type="SUPFAM" id="SSF53901">
    <property type="entry name" value="Thiolase-like"/>
    <property type="match status" value="1"/>
</dbReference>
<evidence type="ECO:0000256" key="2">
    <source>
        <dbReference type="ARBA" id="ARBA00004792"/>
    </source>
</evidence>
<protein>
    <submittedName>
        <fullName evidence="13">Acyltransferase domain-containing protein</fullName>
    </submittedName>
</protein>
<dbReference type="GO" id="GO:0033068">
    <property type="term" value="P:macrolide biosynthetic process"/>
    <property type="evidence" value="ECO:0007669"/>
    <property type="project" value="UniProtKB-ARBA"/>
</dbReference>
<dbReference type="PROSITE" id="PS00606">
    <property type="entry name" value="KS3_1"/>
    <property type="match status" value="1"/>
</dbReference>
<evidence type="ECO:0000256" key="9">
    <source>
        <dbReference type="PROSITE-ProRule" id="PRU01363"/>
    </source>
</evidence>
<dbReference type="GO" id="GO:0006633">
    <property type="term" value="P:fatty acid biosynthetic process"/>
    <property type="evidence" value="ECO:0007669"/>
    <property type="project" value="InterPro"/>
</dbReference>
<keyword evidence="7" id="KW-0511">Multifunctional enzyme</keyword>
<reference evidence="13" key="1">
    <citation type="submission" date="2020-01" db="EMBL/GenBank/DDBJ databases">
        <title>Whole-genome analyses of novel actinobacteria.</title>
        <authorList>
            <person name="Sahin N."/>
        </authorList>
    </citation>
    <scope>NUCLEOTIDE SEQUENCE</scope>
    <source>
        <strain evidence="13">YC537</strain>
    </source>
</reference>
<dbReference type="InterPro" id="IPR015083">
    <property type="entry name" value="NorB/c/GfsB-D-like_docking"/>
</dbReference>
<sequence length="1398" mass="148092">MANEQELRDYLKKAIADARDARKKLREVQDKAQEPIAIVGMACRYPGGVSSPEDLWRLVADGVDAVSDFPVNRGWDLERLYDTDPDAPGTSYTREGGFLHDADRFDPEFFGMSPREALAVDPQQRLLLETTWETFERAGLDPAELRGSRTGVFTGLMYNDYGSRPHLPADGNEGYLFSGSAGSIASGRLAYTFGLEGPTVTVDTACSSSLVALHMAANALRSGECDLALAGGAAVMSTPGAFIEFSRLRGLAPDGRCKSFSQDADGTGWAEGVGLLLVERLSDARRNGHNVLAVVRGSAVNQDGASNGLTAPNGPSQERVIRQALASANLTTADVDAVEAHGTGTTLGDPIEAQALLATYGKDRPAEQPLYLGSLKSNIGHAQAAAGVGGIIKMVQALHHGVLPRTLHVDEPSRHVDWADGGLELLTEARPWEADGRPRRAGVSSFGFGGTNAHVIIEEASAEEAAPESSAEPAGSEPTGSDPAGQGSARTLPVLPYVLSAKSPQALAAQAERLLTHLDEHPGAPVLDTAYSLATQRAPFDHRATITVTDDDPAALRDALRALADGTSHPALSTGTRKSGKTAFLFTGQGSQRLGMGRDLYDTYPVFAEAFDAVLDALDAHLNRSLRDIIWGTDADLLNRTEHTQPALFALEVALYRLIESWGITPDYLTGHSIGELTAAHLAGVLTLQDAATLVTTRAHLMQTAPHGGTMTAIQATEEEVTPHLTDGVSLAAINRPDSVVVSGDEGEVRMIEAEFEKQGRKVKRLTVSHAFHSPHMDPVLDTFRARAAMLAYGRPAVPIVSTYTGALATEEQLGSADYWTDQLRGTVRFADAVRALDAEGVTTYIEIGPDATLTALVPGSTTRTDAPVAVSLLRPRHAEADATTRALAALHNHGTRIDWNAYFDGTQAQPAPLPTYAFQHERYWLDAVDAPADAAGLGLTAVGHPILGASVGMADRDEYLFTSRISLRTHPWLAEHVVAGTTLLPGTGFVELAVRAGEQLGAGHVEELTLAAPLVLPADGGVQVQLVVGAADDAGLRSLSVYSRVDSGTDDGDTRPWTLNADGVLAPAEPAAPAGDALMVWPPAGATELELGGLYAELADQEYTYGPAFQGLRRVWRGPVEGEVFAEVALPESQRGEAGRFLLHPALLDAALHPLLPGVLGEDRPALLPFSWSGVTVHAVGAAQLRVRLRLDGAESAALTVADGTGAPVATVESLLLRPLSKEALRQARSTTREGLFSTAWVPVPAPVPVPVGGATEYVALGSVPADGPIPDVLHLDIPAPTGPVDDTDVPDAVREVLHSTLATVQGWLTDERYAHSTLVVTTHRAIATQPDEPVNLTHSALWGLLRTAQTENPDRITLIDTDDDSPLPTALHTTGEPQLAIRNNQLHAPRLTPTNT</sequence>
<dbReference type="OrthoDB" id="9778690at2"/>
<dbReference type="InterPro" id="IPR042104">
    <property type="entry name" value="PKS_dehydratase_sf"/>
</dbReference>
<dbReference type="InterPro" id="IPR049900">
    <property type="entry name" value="PKS_mFAS_DH"/>
</dbReference>
<comment type="cofactor">
    <cofactor evidence="1">
        <name>pantetheine 4'-phosphate</name>
        <dbReference type="ChEBI" id="CHEBI:47942"/>
    </cofactor>
</comment>
<dbReference type="SMART" id="SM00826">
    <property type="entry name" value="PKS_DH"/>
    <property type="match status" value="1"/>
</dbReference>
<dbReference type="InterPro" id="IPR014043">
    <property type="entry name" value="Acyl_transferase_dom"/>
</dbReference>
<dbReference type="InterPro" id="IPR001227">
    <property type="entry name" value="Ac_transferase_dom_sf"/>
</dbReference>
<feature type="region of interest" description="Disordered" evidence="10">
    <location>
        <begin position="461"/>
        <end position="489"/>
    </location>
</feature>
<dbReference type="SUPFAM" id="SSF51735">
    <property type="entry name" value="NAD(P)-binding Rossmann-fold domains"/>
    <property type="match status" value="1"/>
</dbReference>
<proteinExistence type="predicted"/>
<evidence type="ECO:0000256" key="7">
    <source>
        <dbReference type="ARBA" id="ARBA00023268"/>
    </source>
</evidence>
<dbReference type="Gene3D" id="3.40.50.11460">
    <property type="match status" value="1"/>
</dbReference>
<dbReference type="InterPro" id="IPR049552">
    <property type="entry name" value="PKS_DH_N"/>
</dbReference>
<keyword evidence="14" id="KW-1185">Reference proteome</keyword>
<evidence type="ECO:0000259" key="12">
    <source>
        <dbReference type="PROSITE" id="PS52019"/>
    </source>
</evidence>
<dbReference type="InterPro" id="IPR014031">
    <property type="entry name" value="Ketoacyl_synth_C"/>
</dbReference>
<evidence type="ECO:0000256" key="6">
    <source>
        <dbReference type="ARBA" id="ARBA00023194"/>
    </source>
</evidence>
<dbReference type="InterPro" id="IPR036291">
    <property type="entry name" value="NAD(P)-bd_dom_sf"/>
</dbReference>
<dbReference type="Pfam" id="PF21089">
    <property type="entry name" value="PKS_DH_N"/>
    <property type="match status" value="1"/>
</dbReference>
<keyword evidence="6" id="KW-0045">Antibiotic biosynthesis</keyword>
<dbReference type="FunFam" id="3.40.366.10:FF:000002">
    <property type="entry name" value="Probable polyketide synthase 2"/>
    <property type="match status" value="1"/>
</dbReference>
<dbReference type="Pfam" id="PF14765">
    <property type="entry name" value="PS-DH"/>
    <property type="match status" value="1"/>
</dbReference>
<feature type="region of interest" description="N-terminal hotdog fold" evidence="9">
    <location>
        <begin position="945"/>
        <end position="1073"/>
    </location>
</feature>
<evidence type="ECO:0000259" key="11">
    <source>
        <dbReference type="PROSITE" id="PS52004"/>
    </source>
</evidence>